<comment type="caution">
    <text evidence="3">The sequence shown here is derived from an EMBL/GenBank/DDBJ whole genome shotgun (WGS) entry which is preliminary data.</text>
</comment>
<feature type="domain" description="TadE-like" evidence="2">
    <location>
        <begin position="15"/>
        <end position="57"/>
    </location>
</feature>
<name>A0A1S2LFB4_9BACI</name>
<protein>
    <recommendedName>
        <fullName evidence="2">TadE-like domain-containing protein</fullName>
    </recommendedName>
</protein>
<dbReference type="Pfam" id="PF07811">
    <property type="entry name" value="TadE"/>
    <property type="match status" value="1"/>
</dbReference>
<gene>
    <name evidence="3" type="ORF">BKP37_16735</name>
</gene>
<keyword evidence="1" id="KW-1133">Transmembrane helix</keyword>
<dbReference type="OrthoDB" id="1683505at2"/>
<evidence type="ECO:0000259" key="2">
    <source>
        <dbReference type="Pfam" id="PF07811"/>
    </source>
</evidence>
<proteinExistence type="predicted"/>
<keyword evidence="4" id="KW-1185">Reference proteome</keyword>
<evidence type="ECO:0000256" key="1">
    <source>
        <dbReference type="SAM" id="Phobius"/>
    </source>
</evidence>
<dbReference type="InterPro" id="IPR012495">
    <property type="entry name" value="TadE-like_dom"/>
</dbReference>
<reference evidence="3 4" key="1">
    <citation type="submission" date="2016-10" db="EMBL/GenBank/DDBJ databases">
        <title>Draft genome sequences of four alkaliphilic bacteria belonging to the Anaerobacillus genus.</title>
        <authorList>
            <person name="Bassil N.M."/>
            <person name="Lloyd J.R."/>
        </authorList>
    </citation>
    <scope>NUCLEOTIDE SEQUENCE [LARGE SCALE GENOMIC DNA]</scope>
    <source>
        <strain evidence="3 4">DSM 18345</strain>
    </source>
</reference>
<keyword evidence="1" id="KW-0812">Transmembrane</keyword>
<evidence type="ECO:0000313" key="3">
    <source>
        <dbReference type="EMBL" id="OIJ11056.1"/>
    </source>
</evidence>
<dbReference type="Proteomes" id="UP000179524">
    <property type="component" value="Unassembled WGS sequence"/>
</dbReference>
<dbReference type="AlphaFoldDB" id="A0A1S2LFB4"/>
<dbReference type="EMBL" id="MLQR01000045">
    <property type="protein sequence ID" value="OIJ11056.1"/>
    <property type="molecule type" value="Genomic_DNA"/>
</dbReference>
<accession>A0A1S2LFB4</accession>
<keyword evidence="1" id="KW-0472">Membrane</keyword>
<organism evidence="3 4">
    <name type="scientific">Anaerobacillus alkalilacustris</name>
    <dbReference type="NCBI Taxonomy" id="393763"/>
    <lineage>
        <taxon>Bacteria</taxon>
        <taxon>Bacillati</taxon>
        <taxon>Bacillota</taxon>
        <taxon>Bacilli</taxon>
        <taxon>Bacillales</taxon>
        <taxon>Bacillaceae</taxon>
        <taxon>Anaerobacillus</taxon>
    </lineage>
</organism>
<feature type="transmembrane region" description="Helical" evidence="1">
    <location>
        <begin position="21"/>
        <end position="42"/>
    </location>
</feature>
<sequence>MLYGSDLLLIRSQKGQATVELAITLTILVFLIFIIIDFGRIFHAYLTLEHAGREGARVASVGGTDTDVIQRVKESAPSLNTNQITISQIPSKVGRTRGTYVTIDLAYPITLSVPLLKTVLPDPVVLNAKTVMRVE</sequence>
<evidence type="ECO:0000313" key="4">
    <source>
        <dbReference type="Proteomes" id="UP000179524"/>
    </source>
</evidence>